<organism evidence="1 2">
    <name type="scientific">Piloderma croceum (strain F 1598)</name>
    <dbReference type="NCBI Taxonomy" id="765440"/>
    <lineage>
        <taxon>Eukaryota</taxon>
        <taxon>Fungi</taxon>
        <taxon>Dikarya</taxon>
        <taxon>Basidiomycota</taxon>
        <taxon>Agaricomycotina</taxon>
        <taxon>Agaricomycetes</taxon>
        <taxon>Agaricomycetidae</taxon>
        <taxon>Atheliales</taxon>
        <taxon>Atheliaceae</taxon>
        <taxon>Piloderma</taxon>
    </lineage>
</organism>
<dbReference type="EMBL" id="KN833060">
    <property type="protein sequence ID" value="KIM74509.1"/>
    <property type="molecule type" value="Genomic_DNA"/>
</dbReference>
<dbReference type="InParanoid" id="A0A0C3F367"/>
<accession>A0A0C3F367</accession>
<evidence type="ECO:0000313" key="1">
    <source>
        <dbReference type="EMBL" id="KIM74509.1"/>
    </source>
</evidence>
<reference evidence="2" key="2">
    <citation type="submission" date="2015-01" db="EMBL/GenBank/DDBJ databases">
        <title>Evolutionary Origins and Diversification of the Mycorrhizal Mutualists.</title>
        <authorList>
            <consortium name="DOE Joint Genome Institute"/>
            <consortium name="Mycorrhizal Genomics Consortium"/>
            <person name="Kohler A."/>
            <person name="Kuo A."/>
            <person name="Nagy L.G."/>
            <person name="Floudas D."/>
            <person name="Copeland A."/>
            <person name="Barry K.W."/>
            <person name="Cichocki N."/>
            <person name="Veneault-Fourrey C."/>
            <person name="LaButti K."/>
            <person name="Lindquist E.A."/>
            <person name="Lipzen A."/>
            <person name="Lundell T."/>
            <person name="Morin E."/>
            <person name="Murat C."/>
            <person name="Riley R."/>
            <person name="Ohm R."/>
            <person name="Sun H."/>
            <person name="Tunlid A."/>
            <person name="Henrissat B."/>
            <person name="Grigoriev I.V."/>
            <person name="Hibbett D.S."/>
            <person name="Martin F."/>
        </authorList>
    </citation>
    <scope>NUCLEOTIDE SEQUENCE [LARGE SCALE GENOMIC DNA]</scope>
    <source>
        <strain evidence="2">F 1598</strain>
    </source>
</reference>
<proteinExistence type="predicted"/>
<gene>
    <name evidence="1" type="ORF">PILCRDRAFT_92565</name>
</gene>
<evidence type="ECO:0000313" key="2">
    <source>
        <dbReference type="Proteomes" id="UP000054166"/>
    </source>
</evidence>
<dbReference type="HOGENOM" id="CLU_1337957_0_0_1"/>
<dbReference type="AlphaFoldDB" id="A0A0C3F367"/>
<name>A0A0C3F367_PILCF</name>
<keyword evidence="2" id="KW-1185">Reference proteome</keyword>
<sequence>MLYYYRDNTYKYNDDSYYGNNTNNNNNNKLYLNYTKSDHHNPNPEPPLSKPDLYGYNNVNTTRYSNNANCEDTGWKFKGNMYDREYRHGEPKFVAEGESYKEEGLNSSEYELPVLKYKDMERDNGVYKPHESKHSNNRTYKPKEPECMSHKWGYPSYSTPILIPSAVTTTMGPALIEDFWHSMEDCKYKQEEWEADKQAKIHEDH</sequence>
<protein>
    <submittedName>
        <fullName evidence="1">Uncharacterized protein</fullName>
    </submittedName>
</protein>
<dbReference type="Proteomes" id="UP000054166">
    <property type="component" value="Unassembled WGS sequence"/>
</dbReference>
<reference evidence="1 2" key="1">
    <citation type="submission" date="2014-04" db="EMBL/GenBank/DDBJ databases">
        <authorList>
            <consortium name="DOE Joint Genome Institute"/>
            <person name="Kuo A."/>
            <person name="Tarkka M."/>
            <person name="Buscot F."/>
            <person name="Kohler A."/>
            <person name="Nagy L.G."/>
            <person name="Floudas D."/>
            <person name="Copeland A."/>
            <person name="Barry K.W."/>
            <person name="Cichocki N."/>
            <person name="Veneault-Fourrey C."/>
            <person name="LaButti K."/>
            <person name="Lindquist E.A."/>
            <person name="Lipzen A."/>
            <person name="Lundell T."/>
            <person name="Morin E."/>
            <person name="Murat C."/>
            <person name="Sun H."/>
            <person name="Tunlid A."/>
            <person name="Henrissat B."/>
            <person name="Grigoriev I.V."/>
            <person name="Hibbett D.S."/>
            <person name="Martin F."/>
            <person name="Nordberg H.P."/>
            <person name="Cantor M.N."/>
            <person name="Hua S.X."/>
        </authorList>
    </citation>
    <scope>NUCLEOTIDE SEQUENCE [LARGE SCALE GENOMIC DNA]</scope>
    <source>
        <strain evidence="1 2">F 1598</strain>
    </source>
</reference>